<evidence type="ECO:0000313" key="5">
    <source>
        <dbReference type="Proteomes" id="UP000319731"/>
    </source>
</evidence>
<feature type="transmembrane region" description="Helical" evidence="2">
    <location>
        <begin position="67"/>
        <end position="85"/>
    </location>
</feature>
<dbReference type="Proteomes" id="UP000319731">
    <property type="component" value="Unassembled WGS sequence"/>
</dbReference>
<dbReference type="AlphaFoldDB" id="A0A507C1V2"/>
<dbReference type="GeneID" id="42004694"/>
<comment type="caution">
    <text evidence="4">The sequence shown here is derived from an EMBL/GenBank/DDBJ whole genome shotgun (WGS) entry which is preliminary data.</text>
</comment>
<feature type="signal peptide" evidence="3">
    <location>
        <begin position="1"/>
        <end position="27"/>
    </location>
</feature>
<keyword evidence="2" id="KW-0472">Membrane</keyword>
<name>A0A507C1V2_9FUNG</name>
<dbReference type="PANTHER" id="PTHR28008">
    <property type="entry name" value="DOMAIN PROTEIN, PUTATIVE (AFU_ORTHOLOGUE AFUA_3G10980)-RELATED"/>
    <property type="match status" value="1"/>
</dbReference>
<keyword evidence="2" id="KW-1133">Transmembrane helix</keyword>
<dbReference type="PANTHER" id="PTHR28008:SF1">
    <property type="entry name" value="DOMAIN PROTEIN, PUTATIVE (AFU_ORTHOLOGUE AFUA_3G10980)-RELATED"/>
    <property type="match status" value="1"/>
</dbReference>
<feature type="chain" id="PRO_5021467592" description="VanZ-like domain-containing protein" evidence="3">
    <location>
        <begin position="28"/>
        <end position="159"/>
    </location>
</feature>
<keyword evidence="3" id="KW-0732">Signal</keyword>
<feature type="region of interest" description="Disordered" evidence="1">
    <location>
        <begin position="134"/>
        <end position="159"/>
    </location>
</feature>
<dbReference type="OrthoDB" id="63581at2759"/>
<evidence type="ECO:0000256" key="2">
    <source>
        <dbReference type="SAM" id="Phobius"/>
    </source>
</evidence>
<evidence type="ECO:0000256" key="1">
    <source>
        <dbReference type="SAM" id="MobiDB-lite"/>
    </source>
</evidence>
<proteinExistence type="predicted"/>
<sequence length="159" mass="17515">MRFIPLIAATVMMFCLLFIGMSPSEVANKILPAWLHNDKLLHFLGFAILSALVYAVLELGVAKSTRFAIVCMFLASGIGEIVQALSPDRKPDFVDFLANLGGSVVGISLGVGIDLFRLRMLRKKKKIRWPKILDDASGDGHDEVPLRDKASRDEEEGDD</sequence>
<dbReference type="NCBIfam" id="NF037970">
    <property type="entry name" value="vanZ_1"/>
    <property type="match status" value="1"/>
</dbReference>
<feature type="transmembrane region" description="Helical" evidence="2">
    <location>
        <begin position="97"/>
        <end position="118"/>
    </location>
</feature>
<dbReference type="RefSeq" id="XP_031024609.1">
    <property type="nucleotide sequence ID" value="XM_031169397.1"/>
</dbReference>
<keyword evidence="2" id="KW-0812">Transmembrane</keyword>
<accession>A0A507C1V2</accession>
<gene>
    <name evidence="4" type="ORF">SmJEL517_g03469</name>
</gene>
<feature type="compositionally biased region" description="Basic and acidic residues" evidence="1">
    <location>
        <begin position="134"/>
        <end position="152"/>
    </location>
</feature>
<evidence type="ECO:0000256" key="3">
    <source>
        <dbReference type="SAM" id="SignalP"/>
    </source>
</evidence>
<organism evidence="4 5">
    <name type="scientific">Synchytrium microbalum</name>
    <dbReference type="NCBI Taxonomy" id="1806994"/>
    <lineage>
        <taxon>Eukaryota</taxon>
        <taxon>Fungi</taxon>
        <taxon>Fungi incertae sedis</taxon>
        <taxon>Chytridiomycota</taxon>
        <taxon>Chytridiomycota incertae sedis</taxon>
        <taxon>Chytridiomycetes</taxon>
        <taxon>Synchytriales</taxon>
        <taxon>Synchytriaceae</taxon>
        <taxon>Synchytrium</taxon>
    </lineage>
</organism>
<evidence type="ECO:0000313" key="4">
    <source>
        <dbReference type="EMBL" id="TPX33692.1"/>
    </source>
</evidence>
<reference evidence="4 5" key="1">
    <citation type="journal article" date="2019" name="Sci. Rep.">
        <title>Comparative genomics of chytrid fungi reveal insights into the obligate biotrophic and pathogenic lifestyle of Synchytrium endobioticum.</title>
        <authorList>
            <person name="van de Vossenberg B.T.L.H."/>
            <person name="Warris S."/>
            <person name="Nguyen H.D.T."/>
            <person name="van Gent-Pelzer M.P.E."/>
            <person name="Joly D.L."/>
            <person name="van de Geest H.C."/>
            <person name="Bonants P.J.M."/>
            <person name="Smith D.S."/>
            <person name="Levesque C.A."/>
            <person name="van der Lee T.A.J."/>
        </authorList>
    </citation>
    <scope>NUCLEOTIDE SEQUENCE [LARGE SCALE GENOMIC DNA]</scope>
    <source>
        <strain evidence="4 5">JEL517</strain>
    </source>
</reference>
<keyword evidence="5" id="KW-1185">Reference proteome</keyword>
<dbReference type="EMBL" id="QEAO01000018">
    <property type="protein sequence ID" value="TPX33692.1"/>
    <property type="molecule type" value="Genomic_DNA"/>
</dbReference>
<protein>
    <recommendedName>
        <fullName evidence="6">VanZ-like domain-containing protein</fullName>
    </recommendedName>
</protein>
<feature type="transmembrane region" description="Helical" evidence="2">
    <location>
        <begin position="40"/>
        <end position="60"/>
    </location>
</feature>
<evidence type="ECO:0008006" key="6">
    <source>
        <dbReference type="Google" id="ProtNLM"/>
    </source>
</evidence>